<evidence type="ECO:0000256" key="4">
    <source>
        <dbReference type="ARBA" id="ARBA00023004"/>
    </source>
</evidence>
<accession>A0A177CMY1</accession>
<dbReference type="STRING" id="1460663.A0A177CMY1"/>
<organism evidence="8 9">
    <name type="scientific">Paraphaeosphaeria sporulosa</name>
    <dbReference type="NCBI Taxonomy" id="1460663"/>
    <lineage>
        <taxon>Eukaryota</taxon>
        <taxon>Fungi</taxon>
        <taxon>Dikarya</taxon>
        <taxon>Ascomycota</taxon>
        <taxon>Pezizomycotina</taxon>
        <taxon>Dothideomycetes</taxon>
        <taxon>Pleosporomycetidae</taxon>
        <taxon>Pleosporales</taxon>
        <taxon>Massarineae</taxon>
        <taxon>Didymosphaeriaceae</taxon>
        <taxon>Paraphaeosphaeria</taxon>
    </lineage>
</organism>
<dbReference type="GO" id="GO:0004497">
    <property type="term" value="F:monooxygenase activity"/>
    <property type="evidence" value="ECO:0007669"/>
    <property type="project" value="InterPro"/>
</dbReference>
<dbReference type="Pfam" id="PF00067">
    <property type="entry name" value="p450"/>
    <property type="match status" value="1"/>
</dbReference>
<dbReference type="GO" id="GO:0020037">
    <property type="term" value="F:heme binding"/>
    <property type="evidence" value="ECO:0007669"/>
    <property type="project" value="InterPro"/>
</dbReference>
<evidence type="ECO:0000256" key="1">
    <source>
        <dbReference type="ARBA" id="ARBA00010617"/>
    </source>
</evidence>
<feature type="region of interest" description="Disordered" evidence="6">
    <location>
        <begin position="673"/>
        <end position="811"/>
    </location>
</feature>
<feature type="chain" id="PRO_5008058493" evidence="7">
    <location>
        <begin position="17"/>
        <end position="1250"/>
    </location>
</feature>
<dbReference type="Gene3D" id="1.10.630.10">
    <property type="entry name" value="Cytochrome P450"/>
    <property type="match status" value="1"/>
</dbReference>
<dbReference type="SUPFAM" id="SSF48264">
    <property type="entry name" value="Cytochrome P450"/>
    <property type="match status" value="1"/>
</dbReference>
<dbReference type="InterPro" id="IPR050364">
    <property type="entry name" value="Cytochrome_P450_fung"/>
</dbReference>
<dbReference type="RefSeq" id="XP_018039249.1">
    <property type="nucleotide sequence ID" value="XM_018184022.1"/>
</dbReference>
<dbReference type="InterPro" id="IPR001128">
    <property type="entry name" value="Cyt_P450"/>
</dbReference>
<feature type="compositionally biased region" description="Basic and acidic residues" evidence="6">
    <location>
        <begin position="775"/>
        <end position="796"/>
    </location>
</feature>
<dbReference type="InParanoid" id="A0A177CMY1"/>
<name>A0A177CMY1_9PLEO</name>
<evidence type="ECO:0000256" key="2">
    <source>
        <dbReference type="ARBA" id="ARBA00022723"/>
    </source>
</evidence>
<feature type="compositionally biased region" description="Acidic residues" evidence="6">
    <location>
        <begin position="797"/>
        <end position="811"/>
    </location>
</feature>
<dbReference type="PANTHER" id="PTHR46300">
    <property type="entry name" value="P450, PUTATIVE (EUROFUNG)-RELATED-RELATED"/>
    <property type="match status" value="1"/>
</dbReference>
<feature type="compositionally biased region" description="Polar residues" evidence="6">
    <location>
        <begin position="589"/>
        <end position="603"/>
    </location>
</feature>
<dbReference type="PANTHER" id="PTHR46300:SF11">
    <property type="entry name" value="OXIDOREDUCTASE, PUTATIVE-RELATED"/>
    <property type="match status" value="1"/>
</dbReference>
<feature type="region of interest" description="Disordered" evidence="6">
    <location>
        <begin position="1128"/>
        <end position="1171"/>
    </location>
</feature>
<feature type="signal peptide" evidence="7">
    <location>
        <begin position="1"/>
        <end position="16"/>
    </location>
</feature>
<feature type="compositionally biased region" description="Basic and acidic residues" evidence="6">
    <location>
        <begin position="1160"/>
        <end position="1171"/>
    </location>
</feature>
<feature type="binding site" description="axial binding residue" evidence="5">
    <location>
        <position position="446"/>
    </location>
    <ligand>
        <name>heme</name>
        <dbReference type="ChEBI" id="CHEBI:30413"/>
    </ligand>
    <ligandPart>
        <name>Fe</name>
        <dbReference type="ChEBI" id="CHEBI:18248"/>
    </ligandPart>
</feature>
<dbReference type="OrthoDB" id="1103324at2759"/>
<evidence type="ECO:0000313" key="9">
    <source>
        <dbReference type="Proteomes" id="UP000077069"/>
    </source>
</evidence>
<keyword evidence="4 5" id="KW-0408">Iron</keyword>
<feature type="compositionally biased region" description="Low complexity" evidence="6">
    <location>
        <begin position="739"/>
        <end position="752"/>
    </location>
</feature>
<dbReference type="GO" id="GO:0005506">
    <property type="term" value="F:iron ion binding"/>
    <property type="evidence" value="ECO:0007669"/>
    <property type="project" value="InterPro"/>
</dbReference>
<keyword evidence="7" id="KW-0732">Signal</keyword>
<evidence type="ECO:0000256" key="7">
    <source>
        <dbReference type="SAM" id="SignalP"/>
    </source>
</evidence>
<dbReference type="EMBL" id="KV441550">
    <property type="protein sequence ID" value="OAG08884.1"/>
    <property type="molecule type" value="Genomic_DNA"/>
</dbReference>
<evidence type="ECO:0000256" key="3">
    <source>
        <dbReference type="ARBA" id="ARBA00023002"/>
    </source>
</evidence>
<feature type="compositionally biased region" description="Low complexity" evidence="6">
    <location>
        <begin position="712"/>
        <end position="724"/>
    </location>
</feature>
<keyword evidence="2 5" id="KW-0479">Metal-binding</keyword>
<comment type="similarity">
    <text evidence="1">Belongs to the cytochrome P450 family.</text>
</comment>
<proteinExistence type="inferred from homology"/>
<keyword evidence="9" id="KW-1185">Reference proteome</keyword>
<dbReference type="InterPro" id="IPR002401">
    <property type="entry name" value="Cyt_P450_E_grp-I"/>
</dbReference>
<gene>
    <name evidence="8" type="ORF">CC84DRAFT_1240563</name>
</gene>
<keyword evidence="3" id="KW-0560">Oxidoreductase</keyword>
<feature type="region of interest" description="Disordered" evidence="6">
    <location>
        <begin position="586"/>
        <end position="606"/>
    </location>
</feature>
<dbReference type="CDD" id="cd11065">
    <property type="entry name" value="CYP64-like"/>
    <property type="match status" value="1"/>
</dbReference>
<dbReference type="Proteomes" id="UP000077069">
    <property type="component" value="Unassembled WGS sequence"/>
</dbReference>
<evidence type="ECO:0000256" key="6">
    <source>
        <dbReference type="SAM" id="MobiDB-lite"/>
    </source>
</evidence>
<dbReference type="GO" id="GO:0016705">
    <property type="term" value="F:oxidoreductase activity, acting on paired donors, with incorporation or reduction of molecular oxygen"/>
    <property type="evidence" value="ECO:0007669"/>
    <property type="project" value="InterPro"/>
</dbReference>
<dbReference type="GeneID" id="28767508"/>
<evidence type="ECO:0000313" key="8">
    <source>
        <dbReference type="EMBL" id="OAG08884.1"/>
    </source>
</evidence>
<sequence>MFLTLIIVLCIAASLAYYKRGRTLIPKGLSPAPGPKGLPIIGNAHQLGAQPHRQITSWARTYGEIYKIRLGWNDWYLLCSPAAVKEVMDRQSKDSSSRAPMPVANDALSGGLRFLFMEYGPEWRKLRAISHKLLTPGMSKTFQPSQEWEARMLMEEVLRGGDAGEKGSEVGYRAIRRYTVSVIMTSTYGRRISDWDCDEVREIYGIMNDFSTIAAPGAYLADTLPFLGRLPPRLQWWRKPLKPYFDRQANLWMSLFSSLKTQMETKQAPECFVKQLIESKYEEQGVSELQAAFLAGSLIEAGSETTSAATNSAVLYLSAFPEVRQKAFDELDRVVGSSRSPTFEDEENLPYIRAIVKETMRIRPVTNIGSPHYTTAPIVYKNTYIPANSIVALQQYPIHYDPELFPDPMRFAPDRYLAFPEKAGFYAGGSASSRDHWNFGAGRRICSGLHLAENSMFIVLAKLLWAFDIRPPVDEGGNEMQVDLSDDAFEPGANTIPKPFHARWVVRSEQVRQTIEREVMEAKRDGYVLRGVKNVPSTNTETRPFVARTSHLINRNSTAALRFTSVNTTLPTLFLPPAPPPVVAMVSGKDSSAASPQHTTQQHQGERAFKFQTKGSRNMDNSVREPELRALPVQETEGNDCAMKQSPELVQIGAAYSSPPVASDQNDIRSTSTVYSCTSSSNGGIQLHTPGPAVGADIGDASPSPATYPHISPASVSQVFSSSPLRQSLEPRYSPPSPSAVSSSSASPVTPTFSRPRHPQSGLADDPLDIATLEDAEKPAKDGSDCREHDSGRDTIDYAESDDSSEADDEESRLLYVDGNDVTNLKPPIKDDTEDVINSLIDGRDGIVVPRIDEITSIKSNEMDLLMETALDGITPTRRGAFPQSVRGASFPTGQIMSQLAAPSSIRDMAQSHVQFATSTSVQDTLFAKTLKYFKQSKDKENTPSRSRRKTLLPDDIAELAKDAQQEGIEDDKALWDEYKDLDFAPLDPVMDSQIAEDLIIGTPVRKTFASVEEYNTGIDRSQVIRILPKSREIPWGNKKKDNQASASLGLKDKFIEGHANETGPMYLVNIPGRFSDAFQLRFRSRASIGLIASFLRERGEALDASKDDIDFLVKEFLEYPIEFTTRESTEKEPLNSDSDNGVNLEDNQKNPGTGSVTCHGDDYGHSPDNHTHEKEVISQAEDPAFVKALGMAPEAMFWVVAQPIARYSYKILGATIKAFDAALQQLMGVSLDEPLTPESWSSESSESSE</sequence>
<dbReference type="PRINTS" id="PR00463">
    <property type="entry name" value="EP450I"/>
</dbReference>
<reference evidence="8 9" key="1">
    <citation type="submission" date="2016-05" db="EMBL/GenBank/DDBJ databases">
        <title>Comparative analysis of secretome profiles of manganese(II)-oxidizing ascomycete fungi.</title>
        <authorList>
            <consortium name="DOE Joint Genome Institute"/>
            <person name="Zeiner C.A."/>
            <person name="Purvine S.O."/>
            <person name="Zink E.M."/>
            <person name="Wu S."/>
            <person name="Pasa-Tolic L."/>
            <person name="Chaput D.L."/>
            <person name="Haridas S."/>
            <person name="Grigoriev I.V."/>
            <person name="Santelli C.M."/>
            <person name="Hansel C.M."/>
        </authorList>
    </citation>
    <scope>NUCLEOTIDE SEQUENCE [LARGE SCALE GENOMIC DNA]</scope>
    <source>
        <strain evidence="8 9">AP3s5-JAC2a</strain>
    </source>
</reference>
<dbReference type="PRINTS" id="PR00385">
    <property type="entry name" value="P450"/>
</dbReference>
<evidence type="ECO:0000256" key="5">
    <source>
        <dbReference type="PIRSR" id="PIRSR602401-1"/>
    </source>
</evidence>
<comment type="cofactor">
    <cofactor evidence="5">
        <name>heme</name>
        <dbReference type="ChEBI" id="CHEBI:30413"/>
    </cofactor>
</comment>
<keyword evidence="5" id="KW-0349">Heme</keyword>
<protein>
    <submittedName>
        <fullName evidence="8">Cytochrome P450</fullName>
    </submittedName>
</protein>
<dbReference type="AlphaFoldDB" id="A0A177CMY1"/>
<dbReference type="InterPro" id="IPR036396">
    <property type="entry name" value="Cyt_P450_sf"/>
</dbReference>